<feature type="region of interest" description="Disordered" evidence="1">
    <location>
        <begin position="21"/>
        <end position="40"/>
    </location>
</feature>
<proteinExistence type="predicted"/>
<evidence type="ECO:0000256" key="1">
    <source>
        <dbReference type="SAM" id="MobiDB-lite"/>
    </source>
</evidence>
<dbReference type="Proteomes" id="UP001178662">
    <property type="component" value="Chromosome"/>
</dbReference>
<evidence type="ECO:0000313" key="3">
    <source>
        <dbReference type="Proteomes" id="UP001178662"/>
    </source>
</evidence>
<sequence length="72" mass="8018">MIYIFAVLIIVIAVLNVASKSEGWTSSSSHTHADDLARMSDPYQTPGVDLVVDEYHHGIDRGMGYVNSHQWD</sequence>
<keyword evidence="3" id="KW-1185">Reference proteome</keyword>
<accession>A0AA95J9W1</accession>
<gene>
    <name evidence="2" type="ORF">P0Y55_14140</name>
</gene>
<organism evidence="2 3">
    <name type="scientific">Candidatus Cohnella colombiensis</name>
    <dbReference type="NCBI Taxonomy" id="3121368"/>
    <lineage>
        <taxon>Bacteria</taxon>
        <taxon>Bacillati</taxon>
        <taxon>Bacillota</taxon>
        <taxon>Bacilli</taxon>
        <taxon>Bacillales</taxon>
        <taxon>Paenibacillaceae</taxon>
        <taxon>Cohnella</taxon>
    </lineage>
</organism>
<reference evidence="2" key="1">
    <citation type="submission" date="2023-03" db="EMBL/GenBank/DDBJ databases">
        <title>Andean soil-derived lignocellulolytic bacterial consortium as a source of novel taxa and putative plastic-active enzymes.</title>
        <authorList>
            <person name="Diaz-Garcia L."/>
            <person name="Chuvochina M."/>
            <person name="Feuerriegel G."/>
            <person name="Bunk B."/>
            <person name="Sproer C."/>
            <person name="Streit W.R."/>
            <person name="Rodriguez L.M."/>
            <person name="Overmann J."/>
            <person name="Jimenez D.J."/>
        </authorList>
    </citation>
    <scope>NUCLEOTIDE SEQUENCE</scope>
    <source>
        <strain evidence="2">MAG 2441</strain>
    </source>
</reference>
<dbReference type="AlphaFoldDB" id="A0AA95J9W1"/>
<protein>
    <submittedName>
        <fullName evidence="2">Uncharacterized protein</fullName>
    </submittedName>
</protein>
<dbReference type="EMBL" id="CP119317">
    <property type="protein sequence ID" value="WEK53708.1"/>
    <property type="molecule type" value="Genomic_DNA"/>
</dbReference>
<name>A0AA95J9W1_9BACL</name>
<evidence type="ECO:0000313" key="2">
    <source>
        <dbReference type="EMBL" id="WEK53708.1"/>
    </source>
</evidence>